<evidence type="ECO:0000313" key="3">
    <source>
        <dbReference type="EMBL" id="GHB58697.1"/>
    </source>
</evidence>
<dbReference type="EMBL" id="BMVP01000004">
    <property type="protein sequence ID" value="GHB58697.1"/>
    <property type="molecule type" value="Genomic_DNA"/>
</dbReference>
<dbReference type="Pfam" id="PF13191">
    <property type="entry name" value="AAA_16"/>
    <property type="match status" value="1"/>
</dbReference>
<evidence type="ECO:0000256" key="1">
    <source>
        <dbReference type="SAM" id="MobiDB-lite"/>
    </source>
</evidence>
<proteinExistence type="predicted"/>
<dbReference type="InterPro" id="IPR001387">
    <property type="entry name" value="Cro/C1-type_HTH"/>
</dbReference>
<dbReference type="SUPFAM" id="SSF47413">
    <property type="entry name" value="lambda repressor-like DNA-binding domains"/>
    <property type="match status" value="1"/>
</dbReference>
<protein>
    <submittedName>
        <fullName evidence="3">XRE family transcriptional regulator</fullName>
    </submittedName>
</protein>
<evidence type="ECO:0000313" key="4">
    <source>
        <dbReference type="Proteomes" id="UP000642673"/>
    </source>
</evidence>
<dbReference type="InterPro" id="IPR010982">
    <property type="entry name" value="Lambda_DNA-bd_dom_sf"/>
</dbReference>
<dbReference type="InterPro" id="IPR027417">
    <property type="entry name" value="P-loop_NTPase"/>
</dbReference>
<feature type="compositionally biased region" description="Low complexity" evidence="1">
    <location>
        <begin position="17"/>
        <end position="39"/>
    </location>
</feature>
<dbReference type="Gene3D" id="1.10.260.40">
    <property type="entry name" value="lambda repressor-like DNA-binding domains"/>
    <property type="match status" value="1"/>
</dbReference>
<dbReference type="Pfam" id="PF01381">
    <property type="entry name" value="HTH_3"/>
    <property type="match status" value="1"/>
</dbReference>
<dbReference type="Gene3D" id="3.40.50.300">
    <property type="entry name" value="P-loop containing nucleotide triphosphate hydrolases"/>
    <property type="match status" value="1"/>
</dbReference>
<feature type="region of interest" description="Disordered" evidence="1">
    <location>
        <begin position="1"/>
        <end position="40"/>
    </location>
</feature>
<sequence length="481" mass="49915">MTTAQLHVLPLTRATQPTPATSGATPVVPAAAPVSPESSQVGALIRGHRLRIGLTQRELADLSTISVRAIRDLEQGKARRPRPDTVRLMADALRLGSRARSALEAAAQQGRASGHGLAEPPAPPTALHAVVGREAEISVLTGELGSGSERLVHVVGLTGMGKTRLALEVADRLHATGVPVLWHAFQGASADHLGPDEGPWSARVAAVASALYPTAPGGTAGEGGDAMALLAELLGDQPALLVLDGAPAGPPGFERLTGLLRSCPGLRLLVTSDQPWRVPGERIFLLSPLEIPAEDAADTALENAADDIAAPASVQVFLGHLRRVRPEFVPGPVDLRFAARVCRGLDGHPGALAAAASWLVVCDLPALCDGLDANPTALLDHLGGGEGAEDFRRALRLRLGRLPEDASTLLDALCDHPAAGFELTDVTALTGRSLPECGRMLRELLLAGAVRATHEGGGSRFRVLALVRAVCRGRAVTAARA</sequence>
<organism evidence="3 4">
    <name type="scientific">Streptomyces cirratus</name>
    <dbReference type="NCBI Taxonomy" id="68187"/>
    <lineage>
        <taxon>Bacteria</taxon>
        <taxon>Bacillati</taxon>
        <taxon>Actinomycetota</taxon>
        <taxon>Actinomycetes</taxon>
        <taxon>Kitasatosporales</taxon>
        <taxon>Streptomycetaceae</taxon>
        <taxon>Streptomyces</taxon>
    </lineage>
</organism>
<dbReference type="PANTHER" id="PTHR47691:SF3">
    <property type="entry name" value="HTH-TYPE TRANSCRIPTIONAL REGULATOR RV0890C-RELATED"/>
    <property type="match status" value="1"/>
</dbReference>
<dbReference type="CDD" id="cd00093">
    <property type="entry name" value="HTH_XRE"/>
    <property type="match status" value="1"/>
</dbReference>
<accession>A0ABQ3EXG4</accession>
<name>A0ABQ3EXG4_9ACTN</name>
<gene>
    <name evidence="3" type="ORF">GCM10010347_31160</name>
</gene>
<keyword evidence="4" id="KW-1185">Reference proteome</keyword>
<dbReference type="Proteomes" id="UP000642673">
    <property type="component" value="Unassembled WGS sequence"/>
</dbReference>
<dbReference type="SMART" id="SM00530">
    <property type="entry name" value="HTH_XRE"/>
    <property type="match status" value="1"/>
</dbReference>
<evidence type="ECO:0000259" key="2">
    <source>
        <dbReference type="PROSITE" id="PS50943"/>
    </source>
</evidence>
<reference evidence="4" key="1">
    <citation type="journal article" date="2019" name="Int. J. Syst. Evol. Microbiol.">
        <title>The Global Catalogue of Microorganisms (GCM) 10K type strain sequencing project: providing services to taxonomists for standard genome sequencing and annotation.</title>
        <authorList>
            <consortium name="The Broad Institute Genomics Platform"/>
            <consortium name="The Broad Institute Genome Sequencing Center for Infectious Disease"/>
            <person name="Wu L."/>
            <person name="Ma J."/>
        </authorList>
    </citation>
    <scope>NUCLEOTIDE SEQUENCE [LARGE SCALE GENOMIC DNA]</scope>
    <source>
        <strain evidence="4">JCM 4738</strain>
    </source>
</reference>
<dbReference type="PROSITE" id="PS50943">
    <property type="entry name" value="HTH_CROC1"/>
    <property type="match status" value="1"/>
</dbReference>
<dbReference type="PANTHER" id="PTHR47691">
    <property type="entry name" value="REGULATOR-RELATED"/>
    <property type="match status" value="1"/>
</dbReference>
<dbReference type="RefSeq" id="WP_190184692.1">
    <property type="nucleotide sequence ID" value="NZ_BMVP01000004.1"/>
</dbReference>
<dbReference type="InterPro" id="IPR041664">
    <property type="entry name" value="AAA_16"/>
</dbReference>
<dbReference type="SUPFAM" id="SSF52540">
    <property type="entry name" value="P-loop containing nucleoside triphosphate hydrolases"/>
    <property type="match status" value="1"/>
</dbReference>
<feature type="domain" description="HTH cro/C1-type" evidence="2">
    <location>
        <begin position="45"/>
        <end position="101"/>
    </location>
</feature>
<comment type="caution">
    <text evidence="3">The sequence shown here is derived from an EMBL/GenBank/DDBJ whole genome shotgun (WGS) entry which is preliminary data.</text>
</comment>